<dbReference type="Gramene" id="Pp3c13_15736V3.1">
    <property type="protein sequence ID" value="Pp3c13_15736V3.1"/>
    <property type="gene ID" value="Pp3c13_15736"/>
</dbReference>
<dbReference type="AlphaFoldDB" id="A0A7I4AH26"/>
<protein>
    <recommendedName>
        <fullName evidence="4">Secreted protein</fullName>
    </recommendedName>
</protein>
<evidence type="ECO:0008006" key="4">
    <source>
        <dbReference type="Google" id="ProtNLM"/>
    </source>
</evidence>
<keyword evidence="3" id="KW-1185">Reference proteome</keyword>
<dbReference type="Proteomes" id="UP000006727">
    <property type="component" value="Chromosome 13"/>
</dbReference>
<reference evidence="2" key="3">
    <citation type="submission" date="2020-12" db="UniProtKB">
        <authorList>
            <consortium name="EnsemblPlants"/>
        </authorList>
    </citation>
    <scope>IDENTIFICATION</scope>
</reference>
<name>A0A7I4AH26_PHYPA</name>
<evidence type="ECO:0000313" key="3">
    <source>
        <dbReference type="Proteomes" id="UP000006727"/>
    </source>
</evidence>
<dbReference type="InParanoid" id="A0A7I4AH26"/>
<reference evidence="2 3" key="1">
    <citation type="journal article" date="2008" name="Science">
        <title>The Physcomitrella genome reveals evolutionary insights into the conquest of land by plants.</title>
        <authorList>
            <person name="Rensing S."/>
            <person name="Lang D."/>
            <person name="Zimmer A."/>
            <person name="Terry A."/>
            <person name="Salamov A."/>
            <person name="Shapiro H."/>
            <person name="Nishiyama T."/>
            <person name="Perroud P.-F."/>
            <person name="Lindquist E."/>
            <person name="Kamisugi Y."/>
            <person name="Tanahashi T."/>
            <person name="Sakakibara K."/>
            <person name="Fujita T."/>
            <person name="Oishi K."/>
            <person name="Shin-I T."/>
            <person name="Kuroki Y."/>
            <person name="Toyoda A."/>
            <person name="Suzuki Y."/>
            <person name="Hashimoto A."/>
            <person name="Yamaguchi K."/>
            <person name="Sugano A."/>
            <person name="Kohara Y."/>
            <person name="Fujiyama A."/>
            <person name="Anterola A."/>
            <person name="Aoki S."/>
            <person name="Ashton N."/>
            <person name="Barbazuk W.B."/>
            <person name="Barker E."/>
            <person name="Bennetzen J."/>
            <person name="Bezanilla M."/>
            <person name="Blankenship R."/>
            <person name="Cho S.H."/>
            <person name="Dutcher S."/>
            <person name="Estelle M."/>
            <person name="Fawcett J.A."/>
            <person name="Gundlach H."/>
            <person name="Hanada K."/>
            <person name="Heyl A."/>
            <person name="Hicks K.A."/>
            <person name="Hugh J."/>
            <person name="Lohr M."/>
            <person name="Mayer K."/>
            <person name="Melkozernov A."/>
            <person name="Murata T."/>
            <person name="Nelson D."/>
            <person name="Pils B."/>
            <person name="Prigge M."/>
            <person name="Reiss B."/>
            <person name="Renner T."/>
            <person name="Rombauts S."/>
            <person name="Rushton P."/>
            <person name="Sanderfoot A."/>
            <person name="Schween G."/>
            <person name="Shiu S.-H."/>
            <person name="Stueber K."/>
            <person name="Theodoulou F.L."/>
            <person name="Tu H."/>
            <person name="Van de Peer Y."/>
            <person name="Verrier P.J."/>
            <person name="Waters E."/>
            <person name="Wood A."/>
            <person name="Yang L."/>
            <person name="Cove D."/>
            <person name="Cuming A."/>
            <person name="Hasebe M."/>
            <person name="Lucas S."/>
            <person name="Mishler D.B."/>
            <person name="Reski R."/>
            <person name="Grigoriev I."/>
            <person name="Quatrano R.S."/>
            <person name="Boore J.L."/>
        </authorList>
    </citation>
    <scope>NUCLEOTIDE SEQUENCE [LARGE SCALE GENOMIC DNA]</scope>
    <source>
        <strain evidence="2 3">cv. Gransden 2004</strain>
    </source>
</reference>
<feature type="signal peptide" evidence="1">
    <location>
        <begin position="1"/>
        <end position="20"/>
    </location>
</feature>
<proteinExistence type="predicted"/>
<keyword evidence="1" id="KW-0732">Signal</keyword>
<reference evidence="2 3" key="2">
    <citation type="journal article" date="2018" name="Plant J.">
        <title>The Physcomitrella patens chromosome-scale assembly reveals moss genome structure and evolution.</title>
        <authorList>
            <person name="Lang D."/>
            <person name="Ullrich K.K."/>
            <person name="Murat F."/>
            <person name="Fuchs J."/>
            <person name="Jenkins J."/>
            <person name="Haas F.B."/>
            <person name="Piednoel M."/>
            <person name="Gundlach H."/>
            <person name="Van Bel M."/>
            <person name="Meyberg R."/>
            <person name="Vives C."/>
            <person name="Morata J."/>
            <person name="Symeonidi A."/>
            <person name="Hiss M."/>
            <person name="Muchero W."/>
            <person name="Kamisugi Y."/>
            <person name="Saleh O."/>
            <person name="Blanc G."/>
            <person name="Decker E.L."/>
            <person name="van Gessel N."/>
            <person name="Grimwood J."/>
            <person name="Hayes R.D."/>
            <person name="Graham S.W."/>
            <person name="Gunter L.E."/>
            <person name="McDaniel S.F."/>
            <person name="Hoernstein S.N.W."/>
            <person name="Larsson A."/>
            <person name="Li F.W."/>
            <person name="Perroud P.F."/>
            <person name="Phillips J."/>
            <person name="Ranjan P."/>
            <person name="Rokshar D.S."/>
            <person name="Rothfels C.J."/>
            <person name="Schneider L."/>
            <person name="Shu S."/>
            <person name="Stevenson D.W."/>
            <person name="Thummler F."/>
            <person name="Tillich M."/>
            <person name="Villarreal Aguilar J.C."/>
            <person name="Widiez T."/>
            <person name="Wong G.K."/>
            <person name="Wymore A."/>
            <person name="Zhang Y."/>
            <person name="Zimmer A.D."/>
            <person name="Quatrano R.S."/>
            <person name="Mayer K.F.X."/>
            <person name="Goodstein D."/>
            <person name="Casacuberta J.M."/>
            <person name="Vandepoele K."/>
            <person name="Reski R."/>
            <person name="Cuming A.C."/>
            <person name="Tuskan G.A."/>
            <person name="Maumus F."/>
            <person name="Salse J."/>
            <person name="Schmutz J."/>
            <person name="Rensing S.A."/>
        </authorList>
    </citation>
    <scope>NUCLEOTIDE SEQUENCE [LARGE SCALE GENOMIC DNA]</scope>
    <source>
        <strain evidence="2 3">cv. Gransden 2004</strain>
    </source>
</reference>
<evidence type="ECO:0000256" key="1">
    <source>
        <dbReference type="SAM" id="SignalP"/>
    </source>
</evidence>
<feature type="chain" id="PRO_5029596519" description="Secreted protein" evidence="1">
    <location>
        <begin position="21"/>
        <end position="115"/>
    </location>
</feature>
<sequence length="115" mass="13327">MCFHLHFFFFFFFLVPSRRCDMIVASRKNIDLLVSAETNKTTMSGRSFELIELFDVKVLHSAPGMLTVSLAECAAWYLTAAAQTANFRPWLPHFTDRIVIVTGCEMYIYERKWCG</sequence>
<dbReference type="EMBL" id="ABEU02000013">
    <property type="status" value="NOT_ANNOTATED_CDS"/>
    <property type="molecule type" value="Genomic_DNA"/>
</dbReference>
<organism evidence="2 3">
    <name type="scientific">Physcomitrium patens</name>
    <name type="common">Spreading-leaved earth moss</name>
    <name type="synonym">Physcomitrella patens</name>
    <dbReference type="NCBI Taxonomy" id="3218"/>
    <lineage>
        <taxon>Eukaryota</taxon>
        <taxon>Viridiplantae</taxon>
        <taxon>Streptophyta</taxon>
        <taxon>Embryophyta</taxon>
        <taxon>Bryophyta</taxon>
        <taxon>Bryophytina</taxon>
        <taxon>Bryopsida</taxon>
        <taxon>Funariidae</taxon>
        <taxon>Funariales</taxon>
        <taxon>Funariaceae</taxon>
        <taxon>Physcomitrium</taxon>
    </lineage>
</organism>
<evidence type="ECO:0000313" key="2">
    <source>
        <dbReference type="EnsemblPlants" id="Pp3c13_15736V3.1"/>
    </source>
</evidence>
<dbReference type="EnsemblPlants" id="Pp3c13_15736V3.1">
    <property type="protein sequence ID" value="Pp3c13_15736V3.1"/>
    <property type="gene ID" value="Pp3c13_15736"/>
</dbReference>
<accession>A0A7I4AH26</accession>